<dbReference type="PATRIC" id="fig|754477.3.peg.1432"/>
<evidence type="ECO:0000313" key="5">
    <source>
        <dbReference type="Proteomes" id="UP000009145"/>
    </source>
</evidence>
<dbReference type="AlphaFoldDB" id="I1YI58"/>
<dbReference type="InterPro" id="IPR007809">
    <property type="entry name" value="FlgN-like"/>
</dbReference>
<dbReference type="Proteomes" id="UP000009145">
    <property type="component" value="Chromosome"/>
</dbReference>
<dbReference type="Gene3D" id="1.20.58.300">
    <property type="entry name" value="FlgN-like"/>
    <property type="match status" value="1"/>
</dbReference>
<gene>
    <name evidence="4" type="ordered locus">Q7C_1452</name>
</gene>
<comment type="function">
    <text evidence="1">Required for the efficient initiation of filament assembly.</text>
</comment>
<keyword evidence="5" id="KW-1185">Reference proteome</keyword>
<dbReference type="eggNOG" id="COG3418">
    <property type="taxonomic scope" value="Bacteria"/>
</dbReference>
<sequence>MTMTPAQQMQSTLKSESQIANEFANLLQVERQALMDRDETKLNHCLKQKQPLVRQLEALGRQRELILKQAGFPADRQGMAAFIANQLPAQAETLQKMLASLKQTAQACQQNNQINGGIVSVNRQYLQRAMSILRGRDPEASAYGPGGEYTSGVVRQPLIGRV</sequence>
<accession>I1YI58</accession>
<evidence type="ECO:0000256" key="2">
    <source>
        <dbReference type="ARBA" id="ARBA00007703"/>
    </source>
</evidence>
<dbReference type="Pfam" id="PF05130">
    <property type="entry name" value="FlgN"/>
    <property type="match status" value="1"/>
</dbReference>
<keyword evidence="4" id="KW-0282">Flagellum</keyword>
<dbReference type="OrthoDB" id="5298520at2"/>
<keyword evidence="4" id="KW-0969">Cilium</keyword>
<dbReference type="EMBL" id="CP003380">
    <property type="protein sequence ID" value="AFJ02601.1"/>
    <property type="molecule type" value="Genomic_DNA"/>
</dbReference>
<dbReference type="InterPro" id="IPR036679">
    <property type="entry name" value="FlgN-like_sf"/>
</dbReference>
<dbReference type="SUPFAM" id="SSF140566">
    <property type="entry name" value="FlgN-like"/>
    <property type="match status" value="1"/>
</dbReference>
<dbReference type="RefSeq" id="WP_014704021.1">
    <property type="nucleotide sequence ID" value="NC_017856.1"/>
</dbReference>
<comment type="similarity">
    <text evidence="2">Belongs to the FlgN family.</text>
</comment>
<dbReference type="STRING" id="754477.Q7C_1452"/>
<name>I1YI58_METFJ</name>
<evidence type="ECO:0000256" key="1">
    <source>
        <dbReference type="ARBA" id="ARBA00002397"/>
    </source>
</evidence>
<protein>
    <submittedName>
        <fullName evidence="4">Flagellar biosynthesis protein FlgN</fullName>
    </submittedName>
</protein>
<evidence type="ECO:0000313" key="4">
    <source>
        <dbReference type="EMBL" id="AFJ02601.1"/>
    </source>
</evidence>
<keyword evidence="4" id="KW-0966">Cell projection</keyword>
<dbReference type="KEGG" id="mec:Q7C_1452"/>
<dbReference type="HOGENOM" id="CLU_138472_1_0_6"/>
<evidence type="ECO:0000256" key="3">
    <source>
        <dbReference type="ARBA" id="ARBA00022795"/>
    </source>
</evidence>
<organism evidence="4 5">
    <name type="scientific">Methylophaga frappieri (strain ATCC BAA-2434 / DSM 25690 / JAM7)</name>
    <dbReference type="NCBI Taxonomy" id="754477"/>
    <lineage>
        <taxon>Bacteria</taxon>
        <taxon>Pseudomonadati</taxon>
        <taxon>Pseudomonadota</taxon>
        <taxon>Gammaproteobacteria</taxon>
        <taxon>Thiotrichales</taxon>
        <taxon>Piscirickettsiaceae</taxon>
        <taxon>Methylophaga</taxon>
    </lineage>
</organism>
<keyword evidence="3" id="KW-1005">Bacterial flagellum biogenesis</keyword>
<proteinExistence type="inferred from homology"/>
<reference evidence="4 5" key="1">
    <citation type="journal article" date="2012" name="J. Bacteriol.">
        <title>Complete genome sequences of Methylophaga sp. strain JAM1 and Methylophaga sp. strain JAM7.</title>
        <authorList>
            <person name="Villeneuve C."/>
            <person name="Martineau C."/>
            <person name="Mauffrey F."/>
            <person name="Villemur R."/>
        </authorList>
    </citation>
    <scope>NUCLEOTIDE SEQUENCE [LARGE SCALE GENOMIC DNA]</scope>
    <source>
        <strain evidence="4 5">JAM7</strain>
    </source>
</reference>
<dbReference type="GO" id="GO:0044780">
    <property type="term" value="P:bacterial-type flagellum assembly"/>
    <property type="evidence" value="ECO:0007669"/>
    <property type="project" value="InterPro"/>
</dbReference>